<evidence type="ECO:0000313" key="3">
    <source>
        <dbReference type="EMBL" id="PWW82943.1"/>
    </source>
</evidence>
<comment type="caution">
    <text evidence="3">The sequence shown here is derived from an EMBL/GenBank/DDBJ whole genome shotgun (WGS) entry which is preliminary data.</text>
</comment>
<feature type="signal peptide" evidence="1">
    <location>
        <begin position="1"/>
        <end position="28"/>
    </location>
</feature>
<reference evidence="4" key="1">
    <citation type="submission" date="2017-10" db="EMBL/GenBank/DDBJ databases">
        <authorList>
            <person name="Gaisin V.A."/>
            <person name="Rysina M.S."/>
            <person name="Grouzdev D.S."/>
        </authorList>
    </citation>
    <scope>NUCLEOTIDE SEQUENCE [LARGE SCALE GENOMIC DNA]</scope>
    <source>
        <strain evidence="4">V1</strain>
    </source>
</reference>
<protein>
    <recommendedName>
        <fullName evidence="2">DUF4878 domain-containing protein</fullName>
    </recommendedName>
</protein>
<gene>
    <name evidence="3" type="ORF">CR164_04220</name>
</gene>
<name>A0A317T899_9CHLB</name>
<dbReference type="InterPro" id="IPR024267">
    <property type="entry name" value="DUF4878"/>
</dbReference>
<dbReference type="OrthoDB" id="598024at2"/>
<evidence type="ECO:0000256" key="1">
    <source>
        <dbReference type="SAM" id="SignalP"/>
    </source>
</evidence>
<dbReference type="EMBL" id="PDNZ01000002">
    <property type="protein sequence ID" value="PWW82943.1"/>
    <property type="molecule type" value="Genomic_DNA"/>
</dbReference>
<feature type="domain" description="DUF4878" evidence="2">
    <location>
        <begin position="19"/>
        <end position="58"/>
    </location>
</feature>
<keyword evidence="1" id="KW-0732">Signal</keyword>
<evidence type="ECO:0000259" key="2">
    <source>
        <dbReference type="Pfam" id="PF12870"/>
    </source>
</evidence>
<evidence type="ECO:0000313" key="4">
    <source>
        <dbReference type="Proteomes" id="UP000246278"/>
    </source>
</evidence>
<proteinExistence type="predicted"/>
<sequence>MIHPLLSRIALFAFLFLMSCGDSPQSVAKNFTENLAKGRISEAKKYATEPTGEMLDFASKIGAMPVNPGFTFVYVEKNVDGDKATVVYRESVDGPDERINLVRIDGEWKVHMQTPK</sequence>
<keyword evidence="4" id="KW-1185">Reference proteome</keyword>
<dbReference type="RefSeq" id="WP_110022658.1">
    <property type="nucleotide sequence ID" value="NZ_PDNZ01000002.1"/>
</dbReference>
<organism evidence="3 4">
    <name type="scientific">Prosthecochloris marina</name>
    <dbReference type="NCBI Taxonomy" id="2017681"/>
    <lineage>
        <taxon>Bacteria</taxon>
        <taxon>Pseudomonadati</taxon>
        <taxon>Chlorobiota</taxon>
        <taxon>Chlorobiia</taxon>
        <taxon>Chlorobiales</taxon>
        <taxon>Chlorobiaceae</taxon>
        <taxon>Prosthecochloris</taxon>
    </lineage>
</organism>
<accession>A0A317T899</accession>
<dbReference type="Proteomes" id="UP000246278">
    <property type="component" value="Unassembled WGS sequence"/>
</dbReference>
<dbReference type="AlphaFoldDB" id="A0A317T899"/>
<dbReference type="Pfam" id="PF12870">
    <property type="entry name" value="DUF4878"/>
    <property type="match status" value="1"/>
</dbReference>
<feature type="chain" id="PRO_5016251998" description="DUF4878 domain-containing protein" evidence="1">
    <location>
        <begin position="29"/>
        <end position="116"/>
    </location>
</feature>